<keyword evidence="2" id="KW-1185">Reference proteome</keyword>
<comment type="caution">
    <text evidence="1">The sequence shown here is derived from an EMBL/GenBank/DDBJ whole genome shotgun (WGS) entry which is preliminary data.</text>
</comment>
<organism evidence="1 2">
    <name type="scientific">Veronia pacifica</name>
    <dbReference type="NCBI Taxonomy" id="1080227"/>
    <lineage>
        <taxon>Bacteria</taxon>
        <taxon>Pseudomonadati</taxon>
        <taxon>Pseudomonadota</taxon>
        <taxon>Gammaproteobacteria</taxon>
        <taxon>Vibrionales</taxon>
        <taxon>Vibrionaceae</taxon>
        <taxon>Veronia</taxon>
    </lineage>
</organism>
<dbReference type="InterPro" id="IPR039065">
    <property type="entry name" value="AcoX-like"/>
</dbReference>
<dbReference type="GO" id="GO:0006741">
    <property type="term" value="P:NADP+ biosynthetic process"/>
    <property type="evidence" value="ECO:0007669"/>
    <property type="project" value="InterPro"/>
</dbReference>
<evidence type="ECO:0000313" key="1">
    <source>
        <dbReference type="EMBL" id="ODA31011.1"/>
    </source>
</evidence>
<reference evidence="1 2" key="1">
    <citation type="submission" date="2016-05" db="EMBL/GenBank/DDBJ databases">
        <title>Genomic Taxonomy of the Vibrionaceae.</title>
        <authorList>
            <person name="Gomez-Gil B."/>
            <person name="Enciso-Ibarra J."/>
        </authorList>
    </citation>
    <scope>NUCLEOTIDE SEQUENCE [LARGE SCALE GENOMIC DNA]</scope>
    <source>
        <strain evidence="1 2">CAIM 1920</strain>
    </source>
</reference>
<dbReference type="Proteomes" id="UP000094936">
    <property type="component" value="Unassembled WGS sequence"/>
</dbReference>
<dbReference type="SUPFAM" id="SSF111331">
    <property type="entry name" value="NAD kinase/diacylglycerol kinase-like"/>
    <property type="match status" value="1"/>
</dbReference>
<dbReference type="GO" id="GO:0003951">
    <property type="term" value="F:NAD+ kinase activity"/>
    <property type="evidence" value="ECO:0007669"/>
    <property type="project" value="InterPro"/>
</dbReference>
<dbReference type="PIRSF" id="PIRSF018567">
    <property type="entry name" value="AcoX"/>
    <property type="match status" value="1"/>
</dbReference>
<dbReference type="InterPro" id="IPR011391">
    <property type="entry name" value="AcoX_kinase"/>
</dbReference>
<dbReference type="InterPro" id="IPR002504">
    <property type="entry name" value="NADK"/>
</dbReference>
<dbReference type="InterPro" id="IPR016064">
    <property type="entry name" value="NAD/diacylglycerol_kinase_sf"/>
</dbReference>
<dbReference type="Pfam" id="PF01513">
    <property type="entry name" value="NAD_kinase"/>
    <property type="match status" value="1"/>
</dbReference>
<dbReference type="STRING" id="1080227.A8L45_18430"/>
<dbReference type="Gene3D" id="3.40.50.10330">
    <property type="entry name" value="Probable inorganic polyphosphate/atp-NAD kinase, domain 1"/>
    <property type="match status" value="1"/>
</dbReference>
<dbReference type="InterPro" id="IPR017438">
    <property type="entry name" value="ATP-NAD_kinase_N"/>
</dbReference>
<gene>
    <name evidence="1" type="ORF">A8L45_18430</name>
</gene>
<dbReference type="EMBL" id="LYBM01000042">
    <property type="protein sequence ID" value="ODA31011.1"/>
    <property type="molecule type" value="Genomic_DNA"/>
</dbReference>
<dbReference type="GO" id="GO:0051287">
    <property type="term" value="F:NAD binding"/>
    <property type="evidence" value="ECO:0007669"/>
    <property type="project" value="UniProtKB-ARBA"/>
</dbReference>
<name>A0A1C3ECQ1_9GAMM</name>
<protein>
    <submittedName>
        <fullName evidence="1">Acetoin catabolism protein X</fullName>
    </submittedName>
</protein>
<dbReference type="AlphaFoldDB" id="A0A1C3ECQ1"/>
<dbReference type="PANTHER" id="PTHR40697">
    <property type="entry name" value="ACETOIN CATABOLISM PROTEIN X"/>
    <property type="match status" value="1"/>
</dbReference>
<accession>A0A1C3ECQ1</accession>
<dbReference type="PANTHER" id="PTHR40697:SF3">
    <property type="entry name" value="ACETOIN CATABOLISM PROTEIN X"/>
    <property type="match status" value="1"/>
</dbReference>
<sequence>MPIRGGNVATPLVGIIANPVSARDIRRVIARATNLQITDRANIVLRILAGLAEGGVPRVVMMPERAGIEVYIQRGLEQAARYQSTRFPAVSWLNMQVTGEAQDTFNAMKQMAEMNVDLVVVLGGDGTHRLVVKASRDIPIVGVSTGTNNAFPPRHEATITGLAAGLAASNQIPASCALSANKLLEVAINDHKDIALVDAAVVKEQYTGAKAVWRTESLRELFVTFGQPDSIGISAIAGLLNPVSREEPEGRHIILHQDLHSKDKDDSFITAPIAPGLFSTLPVQRHQPLQPFIVTPVTSSQGSLALDGEREWQFGRNDKVNVTLITNAFHTVNVSACMQFAVSNGLFTARRHRDNAPTQ</sequence>
<evidence type="ECO:0000313" key="2">
    <source>
        <dbReference type="Proteomes" id="UP000094936"/>
    </source>
</evidence>
<dbReference type="GO" id="GO:0005524">
    <property type="term" value="F:ATP binding"/>
    <property type="evidence" value="ECO:0007669"/>
    <property type="project" value="UniProtKB-ARBA"/>
</dbReference>
<dbReference type="OrthoDB" id="4292700at2"/>
<proteinExistence type="predicted"/>